<reference evidence="1 2" key="1">
    <citation type="submission" date="2007-08" db="EMBL/GenBank/DDBJ databases">
        <title>Complete sequence of Shewanella sediminis HAW-EB3.</title>
        <authorList>
            <consortium name="US DOE Joint Genome Institute"/>
            <person name="Copeland A."/>
            <person name="Lucas S."/>
            <person name="Lapidus A."/>
            <person name="Barry K."/>
            <person name="Glavina del Rio T."/>
            <person name="Dalin E."/>
            <person name="Tice H."/>
            <person name="Pitluck S."/>
            <person name="Chertkov O."/>
            <person name="Brettin T."/>
            <person name="Bruce D."/>
            <person name="Detter J.C."/>
            <person name="Han C."/>
            <person name="Schmutz J."/>
            <person name="Larimer F."/>
            <person name="Land M."/>
            <person name="Hauser L."/>
            <person name="Kyrpides N."/>
            <person name="Kim E."/>
            <person name="Zhao J.-S."/>
            <person name="Richardson P."/>
        </authorList>
    </citation>
    <scope>NUCLEOTIDE SEQUENCE [LARGE SCALE GENOMIC DNA]</scope>
    <source>
        <strain evidence="1 2">HAW-EB3</strain>
    </source>
</reference>
<dbReference type="HOGENOM" id="CLU_062029_0_0_6"/>
<organism evidence="1 2">
    <name type="scientific">Shewanella sediminis (strain HAW-EB3)</name>
    <dbReference type="NCBI Taxonomy" id="425104"/>
    <lineage>
        <taxon>Bacteria</taxon>
        <taxon>Pseudomonadati</taxon>
        <taxon>Pseudomonadota</taxon>
        <taxon>Gammaproteobacteria</taxon>
        <taxon>Alteromonadales</taxon>
        <taxon>Shewanellaceae</taxon>
        <taxon>Shewanella</taxon>
    </lineage>
</organism>
<gene>
    <name evidence="1" type="ordered locus">Ssed_1950</name>
</gene>
<accession>A8FUN6</accession>
<dbReference type="eggNOG" id="ENOG502Z8F8">
    <property type="taxonomic scope" value="Bacteria"/>
</dbReference>
<evidence type="ECO:0000313" key="1">
    <source>
        <dbReference type="EMBL" id="ABV36559.1"/>
    </source>
</evidence>
<dbReference type="EMBL" id="CP000821">
    <property type="protein sequence ID" value="ABV36559.1"/>
    <property type="molecule type" value="Genomic_DNA"/>
</dbReference>
<proteinExistence type="predicted"/>
<dbReference type="KEGG" id="sse:Ssed_1950"/>
<dbReference type="AlphaFoldDB" id="A8FUN6"/>
<evidence type="ECO:0000313" key="2">
    <source>
        <dbReference type="Proteomes" id="UP000002015"/>
    </source>
</evidence>
<dbReference type="Pfam" id="PF13289">
    <property type="entry name" value="SIR2_2"/>
    <property type="match status" value="1"/>
</dbReference>
<dbReference type="STRING" id="425104.Ssed_1950"/>
<sequence>MWHLSQHLKKVIPKLVEGKLLAEWKQVEELIDQDVGFEDAMASLKQGSDLVPFIVSETTRLIGKDEKSIIEAVVLQEKQLSFSLLLNHLLHNQNELIIVTPNYDRLIELACESVGLDIITGFNGYYCGTHDPNGEKDKISVIERKRNLRGGSGVRVSVKKHAKIFKPHGSLDWYEINGNIIRLPYESSARRLIITPGTSKFREGYQHPFDYHRELANRYIQETKSILIIGYGFNDEQLEVHLLNKLREGVPALVITKVLTPKAIRICDSLNNVTLVSVGRNDNETKIRIGGVETLHDGNWWSLNEFINGVLR</sequence>
<dbReference type="Proteomes" id="UP000002015">
    <property type="component" value="Chromosome"/>
</dbReference>
<protein>
    <submittedName>
        <fullName evidence="1">Uncharacterized protein</fullName>
    </submittedName>
</protein>
<keyword evidence="2" id="KW-1185">Reference proteome</keyword>
<name>A8FUN6_SHESH</name>